<feature type="transmembrane region" description="Helical" evidence="6">
    <location>
        <begin position="45"/>
        <end position="65"/>
    </location>
</feature>
<dbReference type="Proteomes" id="UP001501842">
    <property type="component" value="Unassembled WGS sequence"/>
</dbReference>
<feature type="domain" description="Cardiolipin synthase N-terminal" evidence="8">
    <location>
        <begin position="20"/>
        <end position="66"/>
    </location>
</feature>
<dbReference type="EMBL" id="BAAATZ010000009">
    <property type="protein sequence ID" value="GAA2725831.1"/>
    <property type="molecule type" value="Genomic_DNA"/>
</dbReference>
<protein>
    <submittedName>
        <fullName evidence="9">SHOCT domain-containing protein</fullName>
    </submittedName>
</protein>
<evidence type="ECO:0000259" key="7">
    <source>
        <dbReference type="Pfam" id="PF09851"/>
    </source>
</evidence>
<comment type="caution">
    <text evidence="9">The sequence shown here is derived from an EMBL/GenBank/DDBJ whole genome shotgun (WGS) entry which is preliminary data.</text>
</comment>
<organism evidence="9 10">
    <name type="scientific">Actinocorallia aurantiaca</name>
    <dbReference type="NCBI Taxonomy" id="46204"/>
    <lineage>
        <taxon>Bacteria</taxon>
        <taxon>Bacillati</taxon>
        <taxon>Actinomycetota</taxon>
        <taxon>Actinomycetes</taxon>
        <taxon>Streptosporangiales</taxon>
        <taxon>Thermomonosporaceae</taxon>
        <taxon>Actinocorallia</taxon>
    </lineage>
</organism>
<evidence type="ECO:0000256" key="1">
    <source>
        <dbReference type="ARBA" id="ARBA00004651"/>
    </source>
</evidence>
<evidence type="ECO:0000313" key="9">
    <source>
        <dbReference type="EMBL" id="GAA2725831.1"/>
    </source>
</evidence>
<dbReference type="Pfam" id="PF09851">
    <property type="entry name" value="SHOCT"/>
    <property type="match status" value="1"/>
</dbReference>
<evidence type="ECO:0000256" key="5">
    <source>
        <dbReference type="ARBA" id="ARBA00023136"/>
    </source>
</evidence>
<accession>A0ABN3U737</accession>
<comment type="subcellular location">
    <subcellularLocation>
        <location evidence="1">Cell membrane</location>
        <topology evidence="1">Multi-pass membrane protein</topology>
    </subcellularLocation>
</comment>
<name>A0ABN3U737_9ACTN</name>
<keyword evidence="10" id="KW-1185">Reference proteome</keyword>
<evidence type="ECO:0000256" key="4">
    <source>
        <dbReference type="ARBA" id="ARBA00022989"/>
    </source>
</evidence>
<evidence type="ECO:0000256" key="3">
    <source>
        <dbReference type="ARBA" id="ARBA00022692"/>
    </source>
</evidence>
<dbReference type="InterPro" id="IPR018649">
    <property type="entry name" value="SHOCT"/>
</dbReference>
<dbReference type="Pfam" id="PF13396">
    <property type="entry name" value="PLDc_N"/>
    <property type="match status" value="1"/>
</dbReference>
<sequence length="130" mass="15248">MDDYPLLNLFWTIMVFFIWILWFFLLFRIITDIFRSHDLGGWGKTAWLVVILLLPFLGVFIYLIVRGGGMSHREMQLVQQQDEQFKAYVRDAAETHPHSKADELAKLSDLRSKGVITDEEFQQAKVRVLS</sequence>
<feature type="domain" description="SHOCT" evidence="7">
    <location>
        <begin position="102"/>
        <end position="125"/>
    </location>
</feature>
<dbReference type="RefSeq" id="WP_344450667.1">
    <property type="nucleotide sequence ID" value="NZ_BAAATZ010000009.1"/>
</dbReference>
<evidence type="ECO:0000256" key="6">
    <source>
        <dbReference type="SAM" id="Phobius"/>
    </source>
</evidence>
<evidence type="ECO:0000259" key="8">
    <source>
        <dbReference type="Pfam" id="PF13396"/>
    </source>
</evidence>
<keyword evidence="4 6" id="KW-1133">Transmembrane helix</keyword>
<evidence type="ECO:0000256" key="2">
    <source>
        <dbReference type="ARBA" id="ARBA00022475"/>
    </source>
</evidence>
<keyword evidence="3 6" id="KW-0812">Transmembrane</keyword>
<feature type="transmembrane region" description="Helical" evidence="6">
    <location>
        <begin position="7"/>
        <end position="25"/>
    </location>
</feature>
<reference evidence="9 10" key="1">
    <citation type="journal article" date="2019" name="Int. J. Syst. Evol. Microbiol.">
        <title>The Global Catalogue of Microorganisms (GCM) 10K type strain sequencing project: providing services to taxonomists for standard genome sequencing and annotation.</title>
        <authorList>
            <consortium name="The Broad Institute Genomics Platform"/>
            <consortium name="The Broad Institute Genome Sequencing Center for Infectious Disease"/>
            <person name="Wu L."/>
            <person name="Ma J."/>
        </authorList>
    </citation>
    <scope>NUCLEOTIDE SEQUENCE [LARGE SCALE GENOMIC DNA]</scope>
    <source>
        <strain evidence="9 10">JCM 8201</strain>
    </source>
</reference>
<keyword evidence="5 6" id="KW-0472">Membrane</keyword>
<dbReference type="InterPro" id="IPR027379">
    <property type="entry name" value="CLS_N"/>
</dbReference>
<evidence type="ECO:0000313" key="10">
    <source>
        <dbReference type="Proteomes" id="UP001501842"/>
    </source>
</evidence>
<proteinExistence type="predicted"/>
<gene>
    <name evidence="9" type="ORF">GCM10010439_26800</name>
</gene>
<keyword evidence="2" id="KW-1003">Cell membrane</keyword>